<evidence type="ECO:0000256" key="1">
    <source>
        <dbReference type="SAM" id="MobiDB-lite"/>
    </source>
</evidence>
<evidence type="ECO:0000313" key="2">
    <source>
        <dbReference type="EMBL" id="KAK3392722.1"/>
    </source>
</evidence>
<dbReference type="EMBL" id="JAULSW010000001">
    <property type="protein sequence ID" value="KAK3392722.1"/>
    <property type="molecule type" value="Genomic_DNA"/>
</dbReference>
<comment type="caution">
    <text evidence="2">The sequence shown here is derived from an EMBL/GenBank/DDBJ whole genome shotgun (WGS) entry which is preliminary data.</text>
</comment>
<feature type="compositionally biased region" description="Acidic residues" evidence="1">
    <location>
        <begin position="118"/>
        <end position="132"/>
    </location>
</feature>
<reference evidence="2" key="1">
    <citation type="journal article" date="2023" name="Mol. Phylogenet. Evol.">
        <title>Genome-scale phylogeny and comparative genomics of the fungal order Sordariales.</title>
        <authorList>
            <person name="Hensen N."/>
            <person name="Bonometti L."/>
            <person name="Westerberg I."/>
            <person name="Brannstrom I.O."/>
            <person name="Guillou S."/>
            <person name="Cros-Aarteil S."/>
            <person name="Calhoun S."/>
            <person name="Haridas S."/>
            <person name="Kuo A."/>
            <person name="Mondo S."/>
            <person name="Pangilinan J."/>
            <person name="Riley R."/>
            <person name="LaButti K."/>
            <person name="Andreopoulos B."/>
            <person name="Lipzen A."/>
            <person name="Chen C."/>
            <person name="Yan M."/>
            <person name="Daum C."/>
            <person name="Ng V."/>
            <person name="Clum A."/>
            <person name="Steindorff A."/>
            <person name="Ohm R.A."/>
            <person name="Martin F."/>
            <person name="Silar P."/>
            <person name="Natvig D.O."/>
            <person name="Lalanne C."/>
            <person name="Gautier V."/>
            <person name="Ament-Velasquez S.L."/>
            <person name="Kruys A."/>
            <person name="Hutchinson M.I."/>
            <person name="Powell A.J."/>
            <person name="Barry K."/>
            <person name="Miller A.N."/>
            <person name="Grigoriev I.V."/>
            <person name="Debuchy R."/>
            <person name="Gladieux P."/>
            <person name="Hiltunen Thoren M."/>
            <person name="Johannesson H."/>
        </authorList>
    </citation>
    <scope>NUCLEOTIDE SEQUENCE</scope>
    <source>
        <strain evidence="2">CBS 232.78</strain>
    </source>
</reference>
<protein>
    <submittedName>
        <fullName evidence="2">Uncharacterized protein</fullName>
    </submittedName>
</protein>
<evidence type="ECO:0000313" key="3">
    <source>
        <dbReference type="Proteomes" id="UP001285441"/>
    </source>
</evidence>
<reference evidence="2" key="2">
    <citation type="submission" date="2023-06" db="EMBL/GenBank/DDBJ databases">
        <authorList>
            <consortium name="Lawrence Berkeley National Laboratory"/>
            <person name="Haridas S."/>
            <person name="Hensen N."/>
            <person name="Bonometti L."/>
            <person name="Westerberg I."/>
            <person name="Brannstrom I.O."/>
            <person name="Guillou S."/>
            <person name="Cros-Aarteil S."/>
            <person name="Calhoun S."/>
            <person name="Kuo A."/>
            <person name="Mondo S."/>
            <person name="Pangilinan J."/>
            <person name="Riley R."/>
            <person name="LaButti K."/>
            <person name="Andreopoulos B."/>
            <person name="Lipzen A."/>
            <person name="Chen C."/>
            <person name="Yanf M."/>
            <person name="Daum C."/>
            <person name="Ng V."/>
            <person name="Clum A."/>
            <person name="Steindorff A."/>
            <person name="Ohm R."/>
            <person name="Martin F."/>
            <person name="Silar P."/>
            <person name="Natvig D."/>
            <person name="Lalanne C."/>
            <person name="Gautier V."/>
            <person name="Ament-velasquez S.L."/>
            <person name="Kruys A."/>
            <person name="Hutchinson M.I."/>
            <person name="Powell A.J."/>
            <person name="Barry K."/>
            <person name="Miller A.N."/>
            <person name="Grigoriev I.V."/>
            <person name="Debuchy R."/>
            <person name="Gladieux P."/>
            <person name="Thoren M.H."/>
            <person name="Johannesson H."/>
        </authorList>
    </citation>
    <scope>NUCLEOTIDE SEQUENCE</scope>
    <source>
        <strain evidence="2">CBS 232.78</strain>
    </source>
</reference>
<feature type="compositionally biased region" description="Basic and acidic residues" evidence="1">
    <location>
        <begin position="152"/>
        <end position="173"/>
    </location>
</feature>
<proteinExistence type="predicted"/>
<accession>A0AAE0U6I2</accession>
<name>A0AAE0U6I2_9PEZI</name>
<sequence>MRILVNASSAFSRAAAIRTFASHANSTPHPAAAGTIDTLHVWRNIYEQDAPNVDEARFGTASPRAANWKYWDAPETSIDERTARTYRAPSASSTSASGTANGTMHAVTGEVKGNPTESEADVWADRIDDDPLPPEKHKTIRLPAGDLAPKPTDAEAGVRADRSEEDPLPRVKK</sequence>
<feature type="region of interest" description="Disordered" evidence="1">
    <location>
        <begin position="81"/>
        <end position="173"/>
    </location>
</feature>
<dbReference type="AlphaFoldDB" id="A0AAE0U6I2"/>
<organism evidence="2 3">
    <name type="scientific">Podospora didyma</name>
    <dbReference type="NCBI Taxonomy" id="330526"/>
    <lineage>
        <taxon>Eukaryota</taxon>
        <taxon>Fungi</taxon>
        <taxon>Dikarya</taxon>
        <taxon>Ascomycota</taxon>
        <taxon>Pezizomycotina</taxon>
        <taxon>Sordariomycetes</taxon>
        <taxon>Sordariomycetidae</taxon>
        <taxon>Sordariales</taxon>
        <taxon>Podosporaceae</taxon>
        <taxon>Podospora</taxon>
    </lineage>
</organism>
<keyword evidence="3" id="KW-1185">Reference proteome</keyword>
<feature type="compositionally biased region" description="Low complexity" evidence="1">
    <location>
        <begin position="85"/>
        <end position="103"/>
    </location>
</feature>
<gene>
    <name evidence="2" type="ORF">B0H63DRAFT_433</name>
</gene>
<dbReference type="Proteomes" id="UP001285441">
    <property type="component" value="Unassembled WGS sequence"/>
</dbReference>